<name>A0A1J1ICD6_9DIPT</name>
<sequence length="118" mass="12984">MVDDRLKIVISVVIAFLSVVSNLNVVMCSPSAQQEHELLLLDALSRKQISTNLNAISNNNNYESSAIMNMLGRRKPMDLCSGGMIWSCCVDLLTTGSHDDEVSQPGSINNAKTKWKML</sequence>
<gene>
    <name evidence="1" type="primary">putative serine protease</name>
    <name evidence="1" type="ORF">CLUMA_CG011322</name>
</gene>
<dbReference type="AlphaFoldDB" id="A0A1J1ICD6"/>
<reference evidence="1 2" key="1">
    <citation type="submission" date="2015-04" db="EMBL/GenBank/DDBJ databases">
        <authorList>
            <person name="Syromyatnikov M.Y."/>
            <person name="Popov V.N."/>
        </authorList>
    </citation>
    <scope>NUCLEOTIDE SEQUENCE [LARGE SCALE GENOMIC DNA]</scope>
</reference>
<evidence type="ECO:0000313" key="2">
    <source>
        <dbReference type="Proteomes" id="UP000183832"/>
    </source>
</evidence>
<accession>A0A1J1ICD6</accession>
<keyword evidence="2" id="KW-1185">Reference proteome</keyword>
<evidence type="ECO:0000313" key="1">
    <source>
        <dbReference type="EMBL" id="CRK97949.1"/>
    </source>
</evidence>
<proteinExistence type="predicted"/>
<protein>
    <submittedName>
        <fullName evidence="1">CLUMA_CG011322, isoform A</fullName>
    </submittedName>
</protein>
<dbReference type="OrthoDB" id="6775510at2759"/>
<dbReference type="Proteomes" id="UP000183832">
    <property type="component" value="Unassembled WGS sequence"/>
</dbReference>
<dbReference type="STRING" id="568069.A0A1J1ICD6"/>
<dbReference type="EMBL" id="CVRI01000047">
    <property type="protein sequence ID" value="CRK97949.1"/>
    <property type="molecule type" value="Genomic_DNA"/>
</dbReference>
<organism evidence="1 2">
    <name type="scientific">Clunio marinus</name>
    <dbReference type="NCBI Taxonomy" id="568069"/>
    <lineage>
        <taxon>Eukaryota</taxon>
        <taxon>Metazoa</taxon>
        <taxon>Ecdysozoa</taxon>
        <taxon>Arthropoda</taxon>
        <taxon>Hexapoda</taxon>
        <taxon>Insecta</taxon>
        <taxon>Pterygota</taxon>
        <taxon>Neoptera</taxon>
        <taxon>Endopterygota</taxon>
        <taxon>Diptera</taxon>
        <taxon>Nematocera</taxon>
        <taxon>Chironomoidea</taxon>
        <taxon>Chironomidae</taxon>
        <taxon>Clunio</taxon>
    </lineage>
</organism>